<protein>
    <submittedName>
        <fullName evidence="2">Uncharacterized protein</fullName>
    </submittedName>
</protein>
<proteinExistence type="predicted"/>
<feature type="transmembrane region" description="Helical" evidence="1">
    <location>
        <begin position="29"/>
        <end position="46"/>
    </location>
</feature>
<name>A0A3D9LLS8_9FLAO</name>
<comment type="caution">
    <text evidence="2">The sequence shown here is derived from an EMBL/GenBank/DDBJ whole genome shotgun (WGS) entry which is preliminary data.</text>
</comment>
<keyword evidence="1" id="KW-0812">Transmembrane</keyword>
<dbReference type="AlphaFoldDB" id="A0A3D9LLS8"/>
<gene>
    <name evidence="2" type="ORF">DFQ09_10748</name>
</gene>
<evidence type="ECO:0000313" key="2">
    <source>
        <dbReference type="EMBL" id="REE08369.1"/>
    </source>
</evidence>
<sequence length="54" mass="5855">MKRLIYILLAALLAVTVVSLIFWLITGEINVVASILGAIVVVLLSIKASKDKNF</sequence>
<accession>A0A3D9LLS8</accession>
<evidence type="ECO:0000256" key="1">
    <source>
        <dbReference type="SAM" id="Phobius"/>
    </source>
</evidence>
<keyword evidence="1" id="KW-1133">Transmembrane helix</keyword>
<organism evidence="2 3">
    <name type="scientific">Winogradskyella pacifica</name>
    <dbReference type="NCBI Taxonomy" id="664642"/>
    <lineage>
        <taxon>Bacteria</taxon>
        <taxon>Pseudomonadati</taxon>
        <taxon>Bacteroidota</taxon>
        <taxon>Flavobacteriia</taxon>
        <taxon>Flavobacteriales</taxon>
        <taxon>Flavobacteriaceae</taxon>
        <taxon>Winogradskyella</taxon>
    </lineage>
</organism>
<dbReference type="EMBL" id="QREI01000007">
    <property type="protein sequence ID" value="REE08369.1"/>
    <property type="molecule type" value="Genomic_DNA"/>
</dbReference>
<keyword evidence="1" id="KW-0472">Membrane</keyword>
<reference evidence="2 3" key="1">
    <citation type="submission" date="2018-07" db="EMBL/GenBank/DDBJ databases">
        <title>Genomic Encyclopedia of Type Strains, Phase III (KMG-III): the genomes of soil and plant-associated and newly described type strains.</title>
        <authorList>
            <person name="Whitman W."/>
        </authorList>
    </citation>
    <scope>NUCLEOTIDE SEQUENCE [LARGE SCALE GENOMIC DNA]</scope>
    <source>
        <strain evidence="2 3">CECT 7948</strain>
    </source>
</reference>
<keyword evidence="3" id="KW-1185">Reference proteome</keyword>
<evidence type="ECO:0000313" key="3">
    <source>
        <dbReference type="Proteomes" id="UP000256919"/>
    </source>
</evidence>
<dbReference type="RefSeq" id="WP_181897189.1">
    <property type="nucleotide sequence ID" value="NZ_QREI01000007.1"/>
</dbReference>
<dbReference type="Proteomes" id="UP000256919">
    <property type="component" value="Unassembled WGS sequence"/>
</dbReference>